<protein>
    <submittedName>
        <fullName evidence="2">Uncharacterized protein</fullName>
    </submittedName>
</protein>
<accession>A0ABD3H2R7</accession>
<comment type="caution">
    <text evidence="2">The sequence shown here is derived from an EMBL/GenBank/DDBJ whole genome shotgun (WGS) entry which is preliminary data.</text>
</comment>
<organism evidence="2 3">
    <name type="scientific">Riccia sorocarpa</name>
    <dbReference type="NCBI Taxonomy" id="122646"/>
    <lineage>
        <taxon>Eukaryota</taxon>
        <taxon>Viridiplantae</taxon>
        <taxon>Streptophyta</taxon>
        <taxon>Embryophyta</taxon>
        <taxon>Marchantiophyta</taxon>
        <taxon>Marchantiopsida</taxon>
        <taxon>Marchantiidae</taxon>
        <taxon>Marchantiales</taxon>
        <taxon>Ricciaceae</taxon>
        <taxon>Riccia</taxon>
    </lineage>
</organism>
<evidence type="ECO:0000313" key="3">
    <source>
        <dbReference type="Proteomes" id="UP001633002"/>
    </source>
</evidence>
<dbReference type="AlphaFoldDB" id="A0ABD3H2R7"/>
<evidence type="ECO:0000256" key="1">
    <source>
        <dbReference type="SAM" id="MobiDB-lite"/>
    </source>
</evidence>
<reference evidence="2 3" key="1">
    <citation type="submission" date="2024-09" db="EMBL/GenBank/DDBJ databases">
        <title>Chromosome-scale assembly of Riccia sorocarpa.</title>
        <authorList>
            <person name="Paukszto L."/>
        </authorList>
    </citation>
    <scope>NUCLEOTIDE SEQUENCE [LARGE SCALE GENOMIC DNA]</scope>
    <source>
        <strain evidence="2">LP-2024</strain>
        <tissue evidence="2">Aerial parts of the thallus</tissue>
    </source>
</reference>
<sequence>MAEKDAGQVSEDLLVQALRKVSINRTTRTKDSTVEVTIAKRESIKNIRRQMEQGIATFYFDGQPAVTSFRNWVYTNWKGIGKVRQSPEKLVNKKAGNVTDPSNVHTDRTGTEVRSEREVTDCQKESGDQGLSSPSEKNDEAGLLRDVLLDGRDKIQRGGIVRKGRIEHGGI</sequence>
<keyword evidence="3" id="KW-1185">Reference proteome</keyword>
<dbReference type="Proteomes" id="UP001633002">
    <property type="component" value="Unassembled WGS sequence"/>
</dbReference>
<feature type="region of interest" description="Disordered" evidence="1">
    <location>
        <begin position="91"/>
        <end position="142"/>
    </location>
</feature>
<name>A0ABD3H2R7_9MARC</name>
<feature type="compositionally biased region" description="Basic and acidic residues" evidence="1">
    <location>
        <begin position="105"/>
        <end position="127"/>
    </location>
</feature>
<proteinExistence type="predicted"/>
<gene>
    <name evidence="2" type="ORF">R1sor_003088</name>
</gene>
<dbReference type="EMBL" id="JBJQOH010000006">
    <property type="protein sequence ID" value="KAL3685066.1"/>
    <property type="molecule type" value="Genomic_DNA"/>
</dbReference>
<evidence type="ECO:0000313" key="2">
    <source>
        <dbReference type="EMBL" id="KAL3685066.1"/>
    </source>
</evidence>